<name>A0ABU6SU10_9FABA</name>
<keyword evidence="2" id="KW-1185">Reference proteome</keyword>
<comment type="caution">
    <text evidence="1">The sequence shown here is derived from an EMBL/GenBank/DDBJ whole genome shotgun (WGS) entry which is preliminary data.</text>
</comment>
<gene>
    <name evidence="1" type="ORF">PIB30_088514</name>
</gene>
<accession>A0ABU6SU10</accession>
<proteinExistence type="predicted"/>
<protein>
    <submittedName>
        <fullName evidence="1">Uncharacterized protein</fullName>
    </submittedName>
</protein>
<dbReference type="EMBL" id="JASCZI010062024">
    <property type="protein sequence ID" value="MED6139936.1"/>
    <property type="molecule type" value="Genomic_DNA"/>
</dbReference>
<evidence type="ECO:0000313" key="1">
    <source>
        <dbReference type="EMBL" id="MED6139936.1"/>
    </source>
</evidence>
<reference evidence="1 2" key="1">
    <citation type="journal article" date="2023" name="Plants (Basel)">
        <title>Bridging the Gap: Combining Genomics and Transcriptomics Approaches to Understand Stylosanthes scabra, an Orphan Legume from the Brazilian Caatinga.</title>
        <authorList>
            <person name="Ferreira-Neto J.R.C."/>
            <person name="da Silva M.D."/>
            <person name="Binneck E."/>
            <person name="de Melo N.F."/>
            <person name="da Silva R.H."/>
            <person name="de Melo A.L.T.M."/>
            <person name="Pandolfi V."/>
            <person name="Bustamante F.O."/>
            <person name="Brasileiro-Vidal A.C."/>
            <person name="Benko-Iseppon A.M."/>
        </authorList>
    </citation>
    <scope>NUCLEOTIDE SEQUENCE [LARGE SCALE GENOMIC DNA]</scope>
    <source>
        <tissue evidence="1">Leaves</tissue>
    </source>
</reference>
<sequence>MEQYGHLLRGHEDILYRLDAVGHIAGRIAHMDTRVIRTRRNIMKPPDARIRELL</sequence>
<organism evidence="1 2">
    <name type="scientific">Stylosanthes scabra</name>
    <dbReference type="NCBI Taxonomy" id="79078"/>
    <lineage>
        <taxon>Eukaryota</taxon>
        <taxon>Viridiplantae</taxon>
        <taxon>Streptophyta</taxon>
        <taxon>Embryophyta</taxon>
        <taxon>Tracheophyta</taxon>
        <taxon>Spermatophyta</taxon>
        <taxon>Magnoliopsida</taxon>
        <taxon>eudicotyledons</taxon>
        <taxon>Gunneridae</taxon>
        <taxon>Pentapetalae</taxon>
        <taxon>rosids</taxon>
        <taxon>fabids</taxon>
        <taxon>Fabales</taxon>
        <taxon>Fabaceae</taxon>
        <taxon>Papilionoideae</taxon>
        <taxon>50 kb inversion clade</taxon>
        <taxon>dalbergioids sensu lato</taxon>
        <taxon>Dalbergieae</taxon>
        <taxon>Pterocarpus clade</taxon>
        <taxon>Stylosanthes</taxon>
    </lineage>
</organism>
<evidence type="ECO:0000313" key="2">
    <source>
        <dbReference type="Proteomes" id="UP001341840"/>
    </source>
</evidence>
<dbReference type="Proteomes" id="UP001341840">
    <property type="component" value="Unassembled WGS sequence"/>
</dbReference>